<keyword evidence="2" id="KW-0812">Transmembrane</keyword>
<keyword evidence="1" id="KW-0571">Peptide transport</keyword>
<feature type="transmembrane region" description="Helical" evidence="2">
    <location>
        <begin position="286"/>
        <end position="308"/>
    </location>
</feature>
<keyword evidence="1" id="KW-0813">Transport</keyword>
<feature type="transmembrane region" description="Helical" evidence="2">
    <location>
        <begin position="398"/>
        <end position="424"/>
    </location>
</feature>
<evidence type="ECO:0000256" key="2">
    <source>
        <dbReference type="SAM" id="Phobius"/>
    </source>
</evidence>
<feature type="transmembrane region" description="Helical" evidence="2">
    <location>
        <begin position="70"/>
        <end position="88"/>
    </location>
</feature>
<keyword evidence="2" id="KW-0472">Membrane</keyword>
<evidence type="ECO:0000313" key="3">
    <source>
        <dbReference type="EMBL" id="KAL1130988.1"/>
    </source>
</evidence>
<feature type="transmembrane region" description="Helical" evidence="2">
    <location>
        <begin position="436"/>
        <end position="457"/>
    </location>
</feature>
<dbReference type="PANTHER" id="PTHR11654">
    <property type="entry name" value="OLIGOPEPTIDE TRANSPORTER-RELATED"/>
    <property type="match status" value="1"/>
</dbReference>
<feature type="transmembrane region" description="Helical" evidence="2">
    <location>
        <begin position="241"/>
        <end position="265"/>
    </location>
</feature>
<keyword evidence="2" id="KW-1133">Transmembrane helix</keyword>
<comment type="caution">
    <text evidence="3">The sequence shown here is derived from an EMBL/GenBank/DDBJ whole genome shotgun (WGS) entry which is preliminary data.</text>
</comment>
<accession>A0ABD0Z4I4</accession>
<reference evidence="3 4" key="1">
    <citation type="submission" date="2024-07" db="EMBL/GenBank/DDBJ databases">
        <title>Chromosome-level genome assembly of the water stick insect Ranatra chinensis (Heteroptera: Nepidae).</title>
        <authorList>
            <person name="Liu X."/>
        </authorList>
    </citation>
    <scope>NUCLEOTIDE SEQUENCE [LARGE SCALE GENOMIC DNA]</scope>
    <source>
        <strain evidence="3">Cailab_2021Rc</strain>
        <tissue evidence="3">Muscle</tissue>
    </source>
</reference>
<dbReference type="GO" id="GO:0015833">
    <property type="term" value="P:peptide transport"/>
    <property type="evidence" value="ECO:0007669"/>
    <property type="project" value="UniProtKB-KW"/>
</dbReference>
<dbReference type="EMBL" id="JBFDAA010000007">
    <property type="protein sequence ID" value="KAL1130988.1"/>
    <property type="molecule type" value="Genomic_DNA"/>
</dbReference>
<dbReference type="AlphaFoldDB" id="A0ABD0Z4I4"/>
<feature type="transmembrane region" description="Helical" evidence="2">
    <location>
        <begin position="12"/>
        <end position="34"/>
    </location>
</feature>
<dbReference type="SUPFAM" id="SSF103473">
    <property type="entry name" value="MFS general substrate transporter"/>
    <property type="match status" value="1"/>
</dbReference>
<feature type="transmembrane region" description="Helical" evidence="2">
    <location>
        <begin position="166"/>
        <end position="186"/>
    </location>
</feature>
<feature type="transmembrane region" description="Helical" evidence="2">
    <location>
        <begin position="100"/>
        <end position="120"/>
    </location>
</feature>
<keyword evidence="1" id="KW-0653">Protein transport</keyword>
<evidence type="ECO:0000313" key="4">
    <source>
        <dbReference type="Proteomes" id="UP001558652"/>
    </source>
</evidence>
<organism evidence="3 4">
    <name type="scientific">Ranatra chinensis</name>
    <dbReference type="NCBI Taxonomy" id="642074"/>
    <lineage>
        <taxon>Eukaryota</taxon>
        <taxon>Metazoa</taxon>
        <taxon>Ecdysozoa</taxon>
        <taxon>Arthropoda</taxon>
        <taxon>Hexapoda</taxon>
        <taxon>Insecta</taxon>
        <taxon>Pterygota</taxon>
        <taxon>Neoptera</taxon>
        <taxon>Paraneoptera</taxon>
        <taxon>Hemiptera</taxon>
        <taxon>Heteroptera</taxon>
        <taxon>Panheteroptera</taxon>
        <taxon>Nepomorpha</taxon>
        <taxon>Nepidae</taxon>
        <taxon>Ranatrinae</taxon>
        <taxon>Ranatra</taxon>
    </lineage>
</organism>
<dbReference type="InterPro" id="IPR036259">
    <property type="entry name" value="MFS_trans_sf"/>
</dbReference>
<dbReference type="Gene3D" id="1.20.1250.20">
    <property type="entry name" value="MFS general substrate transporter like domains"/>
    <property type="match status" value="1"/>
</dbReference>
<feature type="transmembrane region" description="Helical" evidence="2">
    <location>
        <begin position="463"/>
        <end position="482"/>
    </location>
</feature>
<protein>
    <submittedName>
        <fullName evidence="3">Uncharacterized protein</fullName>
    </submittedName>
</protein>
<gene>
    <name evidence="3" type="ORF">AAG570_012229</name>
</gene>
<name>A0ABD0Z4I4_9HEMI</name>
<dbReference type="Proteomes" id="UP001558652">
    <property type="component" value="Unassembled WGS sequence"/>
</dbReference>
<feature type="transmembrane region" description="Helical" evidence="2">
    <location>
        <begin position="140"/>
        <end position="159"/>
    </location>
</feature>
<sequence>MDHGPPSGLGLVLVYTFLVGISDWGILCAEGLTMGTPSAGVELYQSAVRCVLGLGGGLLADLAWGKWRAVALGTVAHTLFTAPLIAALGHLNSSYRLHVAYAVVNGITSFYRFTFVAFAGEQCDDPDDGSWINACFTVQYYLRNLTAVLGVLAAYRAVVVGSPRQIYWPCVASTVVAAVILVAFRFRFVVRPPWKGRFRDLFGCPVEAYRSRKRSRNVTFWIDNAADRYPEDGPRRDVGQLYALLPFLVLTLVFFFVRNSAEYILAGQVDRTRMVPEYEVRPFHVATLKAAVVVMLLPAVEVCVYPLAGSMGLLDSPMKRICSGCVSLAMMYFAAGTVECRLPPRSHPSHSSPLVSNFTSYRGILETSGKNFTSIGIDEFSGTSHYLLDFLDPTPSKILTIAFQLVFFIVGDLLHSIAFMTWVYSEGPPGLRATSVSLFYAMSPLADFFILTLPTVGPATPDYALFILGSLMIIVVTFYIFVQVTYKNQSVYE</sequence>
<evidence type="ECO:0000256" key="1">
    <source>
        <dbReference type="ARBA" id="ARBA00022856"/>
    </source>
</evidence>
<proteinExistence type="predicted"/>
<keyword evidence="4" id="KW-1185">Reference proteome</keyword>